<dbReference type="InterPro" id="IPR008928">
    <property type="entry name" value="6-hairpin_glycosidase_sf"/>
</dbReference>
<dbReference type="InterPro" id="IPR049174">
    <property type="entry name" value="Beta-AFase-like"/>
</dbReference>
<dbReference type="Pfam" id="PF20736">
    <property type="entry name" value="Glyco_hydro127M"/>
    <property type="match status" value="1"/>
</dbReference>
<reference evidence="2" key="2">
    <citation type="journal article" date="2021" name="PeerJ">
        <title>Extensive microbial diversity within the chicken gut microbiome revealed by metagenomics and culture.</title>
        <authorList>
            <person name="Gilroy R."/>
            <person name="Ravi A."/>
            <person name="Getino M."/>
            <person name="Pursley I."/>
            <person name="Horton D.L."/>
            <person name="Alikhan N.F."/>
            <person name="Baker D."/>
            <person name="Gharbi K."/>
            <person name="Hall N."/>
            <person name="Watson M."/>
            <person name="Adriaenssens E.M."/>
            <person name="Foster-Nyarko E."/>
            <person name="Jarju S."/>
            <person name="Secka A."/>
            <person name="Antonio M."/>
            <person name="Oren A."/>
            <person name="Chaudhuri R.R."/>
            <person name="La Ragione R."/>
            <person name="Hildebrand F."/>
            <person name="Pallen M.J."/>
        </authorList>
    </citation>
    <scope>NUCLEOTIDE SEQUENCE</scope>
    <source>
        <strain evidence="2">ChiSjej6B24-2974</strain>
    </source>
</reference>
<dbReference type="PANTHER" id="PTHR43465">
    <property type="entry name" value="DUF1680 DOMAIN PROTEIN (AFU_ORTHOLOGUE AFUA_1G08910)"/>
    <property type="match status" value="1"/>
</dbReference>
<protein>
    <submittedName>
        <fullName evidence="2">Glycoside hydrolase family 127 protein</fullName>
    </submittedName>
</protein>
<accession>A0A9D0ZP87</accession>
<name>A0A9D0ZP87_9FIRM</name>
<reference evidence="2" key="1">
    <citation type="submission" date="2020-10" db="EMBL/GenBank/DDBJ databases">
        <authorList>
            <person name="Gilroy R."/>
        </authorList>
    </citation>
    <scope>NUCLEOTIDE SEQUENCE</scope>
    <source>
        <strain evidence="2">ChiSjej6B24-2974</strain>
    </source>
</reference>
<evidence type="ECO:0000313" key="3">
    <source>
        <dbReference type="Proteomes" id="UP000824260"/>
    </source>
</evidence>
<keyword evidence="2" id="KW-0378">Hydrolase</keyword>
<dbReference type="GO" id="GO:0005975">
    <property type="term" value="P:carbohydrate metabolic process"/>
    <property type="evidence" value="ECO:0007669"/>
    <property type="project" value="InterPro"/>
</dbReference>
<sequence length="546" mass="62257">MNDARIKTTVEGELRARAIKNFARLHDAPYRPGAVGLRPYCSEGWPGDWEGRALLALSLLSKQLGVQSAFADGIVSWIKSICNAQGYRGEIIDWENINEQFFPSHSWLMRGLLEYAPDDAEIRGWVGKILDNLYLPMAKYLENYPQREGERPPLRQGGAQGALDNRFRGWLLSSDIGCLFISLDGISEACERLGREDLLPLLRRMADIFIRVDHTGKDGAPLQTHACLSGMRGILRVYRLTGDKRYLEAARQFFADYMRYGMSEYYANFDWFRTPSWSEPCGVIDSYMLAMELWDITRERRYLDIATLIWYNGVLMGQRPNGGFGCDSCAEDGWVRTTDFYEAFWCCTMRGGEGLGIPQRYAMSWDGEDLLIPLHMDALFEIEGGLRIRERTRMPREGAVEFEVLSGQKEARLRVFIPECAKNLRVEMDGSALAFSHEDGFASFQCALRAGSRIRVLWDFCFHMEPTVGDLHAGAGLYTLRHGVLILGARKGTMAPLDPERLRMQDGAYFYGQEELEPLFDRYLKSDERLKAEAHQILFRKAPEGK</sequence>
<dbReference type="SUPFAM" id="SSF48208">
    <property type="entry name" value="Six-hairpin glycosidases"/>
    <property type="match status" value="1"/>
</dbReference>
<dbReference type="InterPro" id="IPR049046">
    <property type="entry name" value="Beta-AFase-like_GH127_middle"/>
</dbReference>
<evidence type="ECO:0000259" key="1">
    <source>
        <dbReference type="Pfam" id="PF20736"/>
    </source>
</evidence>
<organism evidence="2 3">
    <name type="scientific">Candidatus Pullichristensenella stercorigallinarum</name>
    <dbReference type="NCBI Taxonomy" id="2840909"/>
    <lineage>
        <taxon>Bacteria</taxon>
        <taxon>Bacillati</taxon>
        <taxon>Bacillota</taxon>
        <taxon>Clostridia</taxon>
        <taxon>Candidatus Pullichristensenella</taxon>
    </lineage>
</organism>
<proteinExistence type="predicted"/>
<dbReference type="Proteomes" id="UP000824260">
    <property type="component" value="Unassembled WGS sequence"/>
</dbReference>
<feature type="domain" description="Non-reducing end beta-L-arabinofuranosidase-like GH127 middle" evidence="1">
    <location>
        <begin position="384"/>
        <end position="456"/>
    </location>
</feature>
<dbReference type="EMBL" id="DVFZ01000122">
    <property type="protein sequence ID" value="HIQ84070.1"/>
    <property type="molecule type" value="Genomic_DNA"/>
</dbReference>
<comment type="caution">
    <text evidence="2">The sequence shown here is derived from an EMBL/GenBank/DDBJ whole genome shotgun (WGS) entry which is preliminary data.</text>
</comment>
<dbReference type="AlphaFoldDB" id="A0A9D0ZP87"/>
<evidence type="ECO:0000313" key="2">
    <source>
        <dbReference type="EMBL" id="HIQ84070.1"/>
    </source>
</evidence>
<dbReference type="PANTHER" id="PTHR43465:SF2">
    <property type="entry name" value="DUF1680 DOMAIN PROTEIN (AFU_ORTHOLOGUE AFUA_1G08910)"/>
    <property type="match status" value="1"/>
</dbReference>
<gene>
    <name evidence="2" type="ORF">IAA52_13350</name>
</gene>
<dbReference type="Gene3D" id="1.50.10.20">
    <property type="match status" value="1"/>
</dbReference>
<dbReference type="GO" id="GO:0016787">
    <property type="term" value="F:hydrolase activity"/>
    <property type="evidence" value="ECO:0007669"/>
    <property type="project" value="UniProtKB-KW"/>
</dbReference>